<dbReference type="Proteomes" id="UP000326950">
    <property type="component" value="Unassembled WGS sequence"/>
</dbReference>
<dbReference type="AlphaFoldDB" id="A0A5N6USG1"/>
<dbReference type="Pfam" id="PF19305">
    <property type="entry name" value="MmgE_PrpD_C"/>
    <property type="match status" value="1"/>
</dbReference>
<evidence type="ECO:0000313" key="3">
    <source>
        <dbReference type="Proteomes" id="UP000326950"/>
    </source>
</evidence>
<gene>
    <name evidence="2" type="ORF">BDV40DRAFT_301229</name>
</gene>
<name>A0A5N6USG1_ASPTM</name>
<dbReference type="EMBL" id="ML738640">
    <property type="protein sequence ID" value="KAE8161588.1"/>
    <property type="molecule type" value="Genomic_DNA"/>
</dbReference>
<organism evidence="2 3">
    <name type="scientific">Aspergillus tamarii</name>
    <dbReference type="NCBI Taxonomy" id="41984"/>
    <lineage>
        <taxon>Eukaryota</taxon>
        <taxon>Fungi</taxon>
        <taxon>Dikarya</taxon>
        <taxon>Ascomycota</taxon>
        <taxon>Pezizomycotina</taxon>
        <taxon>Eurotiomycetes</taxon>
        <taxon>Eurotiomycetidae</taxon>
        <taxon>Eurotiales</taxon>
        <taxon>Aspergillaceae</taxon>
        <taxon>Aspergillus</taxon>
        <taxon>Aspergillus subgen. Circumdati</taxon>
    </lineage>
</organism>
<evidence type="ECO:0000313" key="2">
    <source>
        <dbReference type="EMBL" id="KAE8161588.1"/>
    </source>
</evidence>
<sequence>MVRNPTVIELRSKVHVTADERFSEHEAFVSVEFADSKTLDVYLEHALGSIKTPLSTPQLKDKFIEHVGSVIGKQRAEKAFRAFSQIANTSNVGPISRELRT</sequence>
<dbReference type="GO" id="GO:0016829">
    <property type="term" value="F:lyase activity"/>
    <property type="evidence" value="ECO:0007669"/>
    <property type="project" value="InterPro"/>
</dbReference>
<dbReference type="Gene3D" id="3.30.1330.120">
    <property type="entry name" value="2-methylcitrate dehydratase PrpD"/>
    <property type="match status" value="1"/>
</dbReference>
<dbReference type="InterPro" id="IPR036148">
    <property type="entry name" value="MmgE/PrpD_sf"/>
</dbReference>
<dbReference type="InterPro" id="IPR045337">
    <property type="entry name" value="MmgE_PrpD_C"/>
</dbReference>
<accession>A0A5N6USG1</accession>
<dbReference type="OrthoDB" id="10267976at2759"/>
<keyword evidence="3" id="KW-1185">Reference proteome</keyword>
<proteinExistence type="predicted"/>
<dbReference type="InterPro" id="IPR042183">
    <property type="entry name" value="MmgE/PrpD_sf_1"/>
</dbReference>
<dbReference type="Gene3D" id="1.10.4100.10">
    <property type="entry name" value="2-methylcitrate dehydratase PrpD"/>
    <property type="match status" value="1"/>
</dbReference>
<dbReference type="InterPro" id="IPR042188">
    <property type="entry name" value="MmgE/PrpD_sf_2"/>
</dbReference>
<reference evidence="2 3" key="1">
    <citation type="submission" date="2019-04" db="EMBL/GenBank/DDBJ databases">
        <title>Friends and foes A comparative genomics study of 23 Aspergillus species from section Flavi.</title>
        <authorList>
            <consortium name="DOE Joint Genome Institute"/>
            <person name="Kjaerbolling I."/>
            <person name="Vesth T."/>
            <person name="Frisvad J.C."/>
            <person name="Nybo J.L."/>
            <person name="Theobald S."/>
            <person name="Kildgaard S."/>
            <person name="Isbrandt T."/>
            <person name="Kuo A."/>
            <person name="Sato A."/>
            <person name="Lyhne E.K."/>
            <person name="Kogle M.E."/>
            <person name="Wiebenga A."/>
            <person name="Kun R.S."/>
            <person name="Lubbers R.J."/>
            <person name="Makela M.R."/>
            <person name="Barry K."/>
            <person name="Chovatia M."/>
            <person name="Clum A."/>
            <person name="Daum C."/>
            <person name="Haridas S."/>
            <person name="He G."/>
            <person name="LaButti K."/>
            <person name="Lipzen A."/>
            <person name="Mondo S."/>
            <person name="Riley R."/>
            <person name="Salamov A."/>
            <person name="Simmons B.A."/>
            <person name="Magnuson J.K."/>
            <person name="Henrissat B."/>
            <person name="Mortensen U.H."/>
            <person name="Larsen T.O."/>
            <person name="Devries R.P."/>
            <person name="Grigoriev I.V."/>
            <person name="Machida M."/>
            <person name="Baker S.E."/>
            <person name="Andersen M.R."/>
        </authorList>
    </citation>
    <scope>NUCLEOTIDE SEQUENCE [LARGE SCALE GENOMIC DNA]</scope>
    <source>
        <strain evidence="2 3">CBS 117626</strain>
    </source>
</reference>
<feature type="domain" description="MmgE/PrpD C-terminal" evidence="1">
    <location>
        <begin position="2"/>
        <end position="79"/>
    </location>
</feature>
<protein>
    <recommendedName>
        <fullName evidence="1">MmgE/PrpD C-terminal domain-containing protein</fullName>
    </recommendedName>
</protein>
<evidence type="ECO:0000259" key="1">
    <source>
        <dbReference type="Pfam" id="PF19305"/>
    </source>
</evidence>
<dbReference type="SUPFAM" id="SSF103378">
    <property type="entry name" value="2-methylcitrate dehydratase PrpD"/>
    <property type="match status" value="1"/>
</dbReference>